<name>A0A5N6K3U9_MONLA</name>
<comment type="caution">
    <text evidence="1">The sequence shown here is derived from an EMBL/GenBank/DDBJ whole genome shotgun (WGS) entry which is preliminary data.</text>
</comment>
<reference evidence="1 2" key="1">
    <citation type="submission" date="2019-06" db="EMBL/GenBank/DDBJ databases">
        <title>Genome Sequence of the Brown Rot Fungal Pathogen Monilinia laxa.</title>
        <authorList>
            <person name="De Miccolis Angelini R.M."/>
            <person name="Landi L."/>
            <person name="Abate D."/>
            <person name="Pollastro S."/>
            <person name="Romanazzi G."/>
            <person name="Faretra F."/>
        </authorList>
    </citation>
    <scope>NUCLEOTIDE SEQUENCE [LARGE SCALE GENOMIC DNA]</scope>
    <source>
        <strain evidence="1 2">Mlax316</strain>
    </source>
</reference>
<keyword evidence="2" id="KW-1185">Reference proteome</keyword>
<organism evidence="1 2">
    <name type="scientific">Monilinia laxa</name>
    <name type="common">Brown rot fungus</name>
    <name type="synonym">Sclerotinia laxa</name>
    <dbReference type="NCBI Taxonomy" id="61186"/>
    <lineage>
        <taxon>Eukaryota</taxon>
        <taxon>Fungi</taxon>
        <taxon>Dikarya</taxon>
        <taxon>Ascomycota</taxon>
        <taxon>Pezizomycotina</taxon>
        <taxon>Leotiomycetes</taxon>
        <taxon>Helotiales</taxon>
        <taxon>Sclerotiniaceae</taxon>
        <taxon>Monilinia</taxon>
    </lineage>
</organism>
<proteinExistence type="predicted"/>
<protein>
    <submittedName>
        <fullName evidence="1">Uncharacterized protein</fullName>
    </submittedName>
</protein>
<dbReference type="Proteomes" id="UP000326757">
    <property type="component" value="Unassembled WGS sequence"/>
</dbReference>
<evidence type="ECO:0000313" key="2">
    <source>
        <dbReference type="Proteomes" id="UP000326757"/>
    </source>
</evidence>
<dbReference type="EMBL" id="VIGI01000008">
    <property type="protein sequence ID" value="KAB8297026.1"/>
    <property type="molecule type" value="Genomic_DNA"/>
</dbReference>
<sequence length="123" mass="13919">MLCAFYQCTAFSPLFPTSLPKLPPRSITTHNTSKKQGSGEYSLKISSPTSFANHTARFKELTFTHCYHTLCNPTSNSPSDFNLDIWFDQDTFANFLKSVTSSVVQPYCNHKNYENPLACHLDK</sequence>
<dbReference type="AlphaFoldDB" id="A0A5N6K3U9"/>
<accession>A0A5N6K3U9</accession>
<gene>
    <name evidence="1" type="ORF">EYC80_002424</name>
</gene>
<evidence type="ECO:0000313" key="1">
    <source>
        <dbReference type="EMBL" id="KAB8297026.1"/>
    </source>
</evidence>